<proteinExistence type="predicted"/>
<dbReference type="EMBL" id="CAJHJT010000034">
    <property type="protein sequence ID" value="CAD7004668.1"/>
    <property type="molecule type" value="Genomic_DNA"/>
</dbReference>
<gene>
    <name evidence="2" type="ORF">CCAP1982_LOCUS13063</name>
</gene>
<dbReference type="AlphaFoldDB" id="A0A811V294"/>
<dbReference type="Proteomes" id="UP000606786">
    <property type="component" value="Unassembled WGS sequence"/>
</dbReference>
<evidence type="ECO:0000256" key="1">
    <source>
        <dbReference type="SAM" id="MobiDB-lite"/>
    </source>
</evidence>
<evidence type="ECO:0000313" key="2">
    <source>
        <dbReference type="EMBL" id="CAD7004668.1"/>
    </source>
</evidence>
<comment type="caution">
    <text evidence="2">The sequence shown here is derived from an EMBL/GenBank/DDBJ whole genome shotgun (WGS) entry which is preliminary data.</text>
</comment>
<name>A0A811V294_CERCA</name>
<sequence>MQFKRNSSKATNYNNNNNAESTEEKQYRIGIGSPSQKTAAERGNTAEGDTSVGAGLKTAGIV</sequence>
<reference evidence="2" key="1">
    <citation type="submission" date="2020-11" db="EMBL/GenBank/DDBJ databases">
        <authorList>
            <person name="Whitehead M."/>
        </authorList>
    </citation>
    <scope>NUCLEOTIDE SEQUENCE</scope>
    <source>
        <strain evidence="2">EGII</strain>
    </source>
</reference>
<feature type="region of interest" description="Disordered" evidence="1">
    <location>
        <begin position="1"/>
        <end position="62"/>
    </location>
</feature>
<evidence type="ECO:0000313" key="3">
    <source>
        <dbReference type="Proteomes" id="UP000606786"/>
    </source>
</evidence>
<protein>
    <submittedName>
        <fullName evidence="2">(Mediterranean fruit fly) hypothetical protein</fullName>
    </submittedName>
</protein>
<keyword evidence="3" id="KW-1185">Reference proteome</keyword>
<accession>A0A811V294</accession>
<feature type="compositionally biased region" description="Low complexity" evidence="1">
    <location>
        <begin position="8"/>
        <end position="20"/>
    </location>
</feature>
<organism evidence="2 3">
    <name type="scientific">Ceratitis capitata</name>
    <name type="common">Mediterranean fruit fly</name>
    <name type="synonym">Tephritis capitata</name>
    <dbReference type="NCBI Taxonomy" id="7213"/>
    <lineage>
        <taxon>Eukaryota</taxon>
        <taxon>Metazoa</taxon>
        <taxon>Ecdysozoa</taxon>
        <taxon>Arthropoda</taxon>
        <taxon>Hexapoda</taxon>
        <taxon>Insecta</taxon>
        <taxon>Pterygota</taxon>
        <taxon>Neoptera</taxon>
        <taxon>Endopterygota</taxon>
        <taxon>Diptera</taxon>
        <taxon>Brachycera</taxon>
        <taxon>Muscomorpha</taxon>
        <taxon>Tephritoidea</taxon>
        <taxon>Tephritidae</taxon>
        <taxon>Ceratitis</taxon>
        <taxon>Ceratitis</taxon>
    </lineage>
</organism>